<feature type="transmembrane region" description="Helical" evidence="1">
    <location>
        <begin position="124"/>
        <end position="150"/>
    </location>
</feature>
<feature type="transmembrane region" description="Helical" evidence="1">
    <location>
        <begin position="20"/>
        <end position="39"/>
    </location>
</feature>
<evidence type="ECO:0000313" key="3">
    <source>
        <dbReference type="Proteomes" id="UP001153269"/>
    </source>
</evidence>
<evidence type="ECO:0000256" key="1">
    <source>
        <dbReference type="SAM" id="Phobius"/>
    </source>
</evidence>
<reference evidence="2" key="1">
    <citation type="submission" date="2020-03" db="EMBL/GenBank/DDBJ databases">
        <authorList>
            <person name="Weist P."/>
        </authorList>
    </citation>
    <scope>NUCLEOTIDE SEQUENCE</scope>
</reference>
<keyword evidence="1" id="KW-0812">Transmembrane</keyword>
<dbReference type="Proteomes" id="UP001153269">
    <property type="component" value="Unassembled WGS sequence"/>
</dbReference>
<keyword evidence="1" id="KW-1133">Transmembrane helix</keyword>
<dbReference type="EMBL" id="CADEAL010002557">
    <property type="protein sequence ID" value="CAB1440996.1"/>
    <property type="molecule type" value="Genomic_DNA"/>
</dbReference>
<proteinExistence type="predicted"/>
<gene>
    <name evidence="2" type="ORF">PLEPLA_LOCUS28786</name>
</gene>
<keyword evidence="3" id="KW-1185">Reference proteome</keyword>
<dbReference type="AlphaFoldDB" id="A0A9N7V2N5"/>
<comment type="caution">
    <text evidence="2">The sequence shown here is derived from an EMBL/GenBank/DDBJ whole genome shotgun (WGS) entry which is preliminary data.</text>
</comment>
<protein>
    <submittedName>
        <fullName evidence="2">Uncharacterized protein</fullName>
    </submittedName>
</protein>
<sequence>MDMNGILSGDQMDVLTTVYLVLLTPSVVGSLSVLVVSIVRRKHLQQQVHLLVQLALADLLAALILMSTSVMNKVGIHSNVPICQYSLPLSLSKNAIQGWRTRPAEDEGTQSQCRRKMVSMPVYALVWLIPIFLYLAYVLTSFITTTLLTANNDQSQVFQMKASTAAAVFCSCTSGETPAQIRMKPMITSSKYFWSLW</sequence>
<evidence type="ECO:0000313" key="2">
    <source>
        <dbReference type="EMBL" id="CAB1440996.1"/>
    </source>
</evidence>
<keyword evidence="1" id="KW-0472">Membrane</keyword>
<dbReference type="Gene3D" id="1.20.1070.10">
    <property type="entry name" value="Rhodopsin 7-helix transmembrane proteins"/>
    <property type="match status" value="1"/>
</dbReference>
<organism evidence="2 3">
    <name type="scientific">Pleuronectes platessa</name>
    <name type="common">European plaice</name>
    <dbReference type="NCBI Taxonomy" id="8262"/>
    <lineage>
        <taxon>Eukaryota</taxon>
        <taxon>Metazoa</taxon>
        <taxon>Chordata</taxon>
        <taxon>Craniata</taxon>
        <taxon>Vertebrata</taxon>
        <taxon>Euteleostomi</taxon>
        <taxon>Actinopterygii</taxon>
        <taxon>Neopterygii</taxon>
        <taxon>Teleostei</taxon>
        <taxon>Neoteleostei</taxon>
        <taxon>Acanthomorphata</taxon>
        <taxon>Carangaria</taxon>
        <taxon>Pleuronectiformes</taxon>
        <taxon>Pleuronectoidei</taxon>
        <taxon>Pleuronectidae</taxon>
        <taxon>Pleuronectes</taxon>
    </lineage>
</organism>
<name>A0A9N7V2N5_PLEPL</name>
<accession>A0A9N7V2N5</accession>